<dbReference type="NCBIfam" id="TIGR01986">
    <property type="entry name" value="glut_syn_euk"/>
    <property type="match status" value="1"/>
</dbReference>
<keyword evidence="1" id="KW-0460">Magnesium</keyword>
<dbReference type="GO" id="GO:0004363">
    <property type="term" value="F:glutathione synthase activity"/>
    <property type="evidence" value="ECO:0007669"/>
    <property type="project" value="InterPro"/>
</dbReference>
<evidence type="ECO:0000313" key="4">
    <source>
        <dbReference type="EMBL" id="KAG7366705.1"/>
    </source>
</evidence>
<keyword evidence="2" id="KW-0472">Membrane</keyword>
<keyword evidence="2" id="KW-1133">Transmembrane helix</keyword>
<dbReference type="EC" id="6.3.2.3" evidence="1"/>
<comment type="cofactor">
    <cofactor evidence="1">
        <name>Mg(2+)</name>
        <dbReference type="ChEBI" id="CHEBI:18420"/>
    </cofactor>
    <text evidence="1">Binds 1 Mg(2+) ion per subunit.</text>
</comment>
<dbReference type="PANTHER" id="PTHR11130">
    <property type="entry name" value="GLUTATHIONE SYNTHETASE"/>
    <property type="match status" value="1"/>
</dbReference>
<comment type="pathway">
    <text evidence="1">Sulfur metabolism; glutathione biosynthesis; glutathione from L-cysteine and L-glutamate: step 2/2.</text>
</comment>
<dbReference type="Pfam" id="PF03917">
    <property type="entry name" value="GSH_synth_ATP"/>
    <property type="match status" value="1"/>
</dbReference>
<name>A0A9K3LRI1_9STRA</name>
<proteinExistence type="inferred from homology"/>
<organism evidence="4 5">
    <name type="scientific">Nitzschia inconspicua</name>
    <dbReference type="NCBI Taxonomy" id="303405"/>
    <lineage>
        <taxon>Eukaryota</taxon>
        <taxon>Sar</taxon>
        <taxon>Stramenopiles</taxon>
        <taxon>Ochrophyta</taxon>
        <taxon>Bacillariophyta</taxon>
        <taxon>Bacillariophyceae</taxon>
        <taxon>Bacillariophycidae</taxon>
        <taxon>Bacillariales</taxon>
        <taxon>Bacillariaceae</taxon>
        <taxon>Nitzschia</taxon>
    </lineage>
</organism>
<keyword evidence="1" id="KW-0317">Glutathione biosynthesis</keyword>
<reference evidence="4" key="1">
    <citation type="journal article" date="2021" name="Sci. Rep.">
        <title>Diploid genomic architecture of Nitzschia inconspicua, an elite biomass production diatom.</title>
        <authorList>
            <person name="Oliver A."/>
            <person name="Podell S."/>
            <person name="Pinowska A."/>
            <person name="Traller J.C."/>
            <person name="Smith S.R."/>
            <person name="McClure R."/>
            <person name="Beliaev A."/>
            <person name="Bohutskyi P."/>
            <person name="Hill E.A."/>
            <person name="Rabines A."/>
            <person name="Zheng H."/>
            <person name="Allen L.Z."/>
            <person name="Kuo A."/>
            <person name="Grigoriev I.V."/>
            <person name="Allen A.E."/>
            <person name="Hazlebeck D."/>
            <person name="Allen E.E."/>
        </authorList>
    </citation>
    <scope>NUCLEOTIDE SEQUENCE</scope>
    <source>
        <strain evidence="4">Hildebrandi</strain>
    </source>
</reference>
<gene>
    <name evidence="4" type="ORF">IV203_029375</name>
</gene>
<dbReference type="InterPro" id="IPR005615">
    <property type="entry name" value="Glutathione_synthase"/>
</dbReference>
<dbReference type="InterPro" id="IPR004887">
    <property type="entry name" value="GSH_synth_subst-bd"/>
</dbReference>
<dbReference type="PANTHER" id="PTHR11130:SF0">
    <property type="entry name" value="GLUTATHIONE SYNTHETASE"/>
    <property type="match status" value="1"/>
</dbReference>
<keyword evidence="1" id="KW-0479">Metal-binding</keyword>
<evidence type="ECO:0000313" key="5">
    <source>
        <dbReference type="Proteomes" id="UP000693970"/>
    </source>
</evidence>
<dbReference type="EMBL" id="JAGRRH010000007">
    <property type="protein sequence ID" value="KAG7366705.1"/>
    <property type="molecule type" value="Genomic_DNA"/>
</dbReference>
<protein>
    <recommendedName>
        <fullName evidence="1">Glutathione synthetase</fullName>
        <shortName evidence="1">GSH-S</shortName>
        <ecNumber evidence="1">6.3.2.3</ecNumber>
    </recommendedName>
</protein>
<dbReference type="AlphaFoldDB" id="A0A9K3LRI1"/>
<dbReference type="OrthoDB" id="2020073at2759"/>
<keyword evidence="2" id="KW-0812">Transmembrane</keyword>
<comment type="catalytic activity">
    <reaction evidence="1">
        <text>gamma-L-glutamyl-L-cysteine + glycine + ATP = glutathione + ADP + phosphate + H(+)</text>
        <dbReference type="Rhea" id="RHEA:13557"/>
        <dbReference type="ChEBI" id="CHEBI:15378"/>
        <dbReference type="ChEBI" id="CHEBI:30616"/>
        <dbReference type="ChEBI" id="CHEBI:43474"/>
        <dbReference type="ChEBI" id="CHEBI:57305"/>
        <dbReference type="ChEBI" id="CHEBI:57925"/>
        <dbReference type="ChEBI" id="CHEBI:58173"/>
        <dbReference type="ChEBI" id="CHEBI:456216"/>
        <dbReference type="EC" id="6.3.2.3"/>
    </reaction>
</comment>
<feature type="domain" description="Glutathione synthase substrate-binding" evidence="3">
    <location>
        <begin position="299"/>
        <end position="404"/>
    </location>
</feature>
<dbReference type="GO" id="GO:0043295">
    <property type="term" value="F:glutathione binding"/>
    <property type="evidence" value="ECO:0007669"/>
    <property type="project" value="TreeGrafter"/>
</dbReference>
<comment type="similarity">
    <text evidence="1">Belongs to the eukaryotic GSH synthase family.</text>
</comment>
<feature type="transmembrane region" description="Helical" evidence="2">
    <location>
        <begin position="12"/>
        <end position="35"/>
    </location>
</feature>
<keyword evidence="1" id="KW-0436">Ligase</keyword>
<keyword evidence="1" id="KW-0547">Nucleotide-binding</keyword>
<keyword evidence="1" id="KW-0067">ATP-binding</keyword>
<accession>A0A9K3LRI1</accession>
<evidence type="ECO:0000256" key="2">
    <source>
        <dbReference type="SAM" id="Phobius"/>
    </source>
</evidence>
<dbReference type="Pfam" id="PF03199">
    <property type="entry name" value="GSH_synthase"/>
    <property type="match status" value="1"/>
</dbReference>
<evidence type="ECO:0000259" key="3">
    <source>
        <dbReference type="Pfam" id="PF03199"/>
    </source>
</evidence>
<dbReference type="GO" id="GO:0005524">
    <property type="term" value="F:ATP binding"/>
    <property type="evidence" value="ECO:0007669"/>
    <property type="project" value="InterPro"/>
</dbReference>
<keyword evidence="5" id="KW-1185">Reference proteome</keyword>
<reference evidence="4" key="2">
    <citation type="submission" date="2021-04" db="EMBL/GenBank/DDBJ databases">
        <authorList>
            <person name="Podell S."/>
        </authorList>
    </citation>
    <scope>NUCLEOTIDE SEQUENCE</scope>
    <source>
        <strain evidence="4">Hildebrandi</strain>
    </source>
</reference>
<sequence>MFHQKRLTKSVFNLYINSLLPLVIFFVHTTATFAWTTTNKVQSTSAAAAASPPQISTTSTEVSIQAIMSDIPLDTLAAHANSYASANGIQVERRRDDDNSSFFECAPMSLLPNAYPKDAFQQAHDVAPAFNELIDRVSRDPAFLQDTLGGGVSNMDPYTGKLLQLYQQVYVNEDTSSKPAKAADRLGIHRSDYMLHRPTEQDPYQLKQVELNTIAASFAGLSCKIASLHQYLTTRFATETSDWMEANQKIVSPDNNEATTVAVGVPENPALQRIPLAMKTAFDRYAQRFVDTVNKKNLVILFVVQDGETNTVDQRLLEFALWETHGIPVTRRSLTKLHSDLELNQESGAMILRSTGQEVAVVYFRAGYAPTDYPDGDEGIEWHARLLLEQSRAAKCPSLGYHLAGTKKVQQELARPGVLERFYPDDKQKVEAMRLCFAGLYSMGDDATPEDLQAAQNVLDGKEAFYVLKPQREGGGYNFYGKDLAKKLKENTSHKGSDKDASTLQLGENLAEYILMERLFPPQQRAILLRGGKVEGSGDSVSELGCYGCILVDHEGKVLHNEYAGFLLRTKFSNVDEGGVASGFATLSSPYLC</sequence>
<dbReference type="PIRSF" id="PIRSF001558">
    <property type="entry name" value="GSHase"/>
    <property type="match status" value="1"/>
</dbReference>
<dbReference type="GO" id="GO:0005829">
    <property type="term" value="C:cytosol"/>
    <property type="evidence" value="ECO:0007669"/>
    <property type="project" value="TreeGrafter"/>
</dbReference>
<evidence type="ECO:0000256" key="1">
    <source>
        <dbReference type="PIRNR" id="PIRNR001558"/>
    </source>
</evidence>
<comment type="caution">
    <text evidence="4">The sequence shown here is derived from an EMBL/GenBank/DDBJ whole genome shotgun (WGS) entry which is preliminary data.</text>
</comment>
<dbReference type="Proteomes" id="UP000693970">
    <property type="component" value="Unassembled WGS sequence"/>
</dbReference>